<keyword evidence="2 4" id="KW-0378">Hydrolase</keyword>
<comment type="similarity">
    <text evidence="1 4">Belongs to the glycosyl hydrolase 43 family.</text>
</comment>
<dbReference type="InterPro" id="IPR006710">
    <property type="entry name" value="Glyco_hydro_43"/>
</dbReference>
<comment type="caution">
    <text evidence="7">The sequence shown here is derived from an EMBL/GenBank/DDBJ whole genome shotgun (WGS) entry which is preliminary data.</text>
</comment>
<sequence>MSGLKVAGLLGIALAGIASASPLSPDKRQSSTYANPILWEDLPDLDVFRVGDVYYYSSSTFAYSPGAPILKSYDLANWTPVSHSVPSLDFGSTKYNLASSSDRAYVKGIWASTMRYRESTDTFYWIGCIEFSKTYIYTASGTNARNNNGEVDSWDWKQAAVLDTCYYDCGLLIDDDDTMYVAYGSTNSNGLSVAQLSSDGLSQVTTKQVFTSDTYFEGSHMYKINGYYWIIPTKVATGEWALRSKNPFGPYEDKIFFDQVKGPLSNAGNAHQGGMVEAADGKWHYIAFLDSYPGGRIPVMAPITWDAEGWPQITLNGTGAWGLSYDMPVSTSKTVPGPTGKDSFTGSALSAQWEWNHNPDTSKFSLAGGDGGLILKTATVTDDLFTARNTLTHRILGPKSEAVFEFDISKMADGDRAGAALFRDWSAYIGVHKEGNTATLVYVNDVTLNDDWTTKSKGTVAATGPTLTASTVYLRIVADITPALNLNPVREGVFSYSLDGQNWTQLGGSFLLRNSYTFFMGYRFAAFNFATKALGGQATLRSFSMELAS</sequence>
<dbReference type="Proteomes" id="UP000829685">
    <property type="component" value="Unassembled WGS sequence"/>
</dbReference>
<evidence type="ECO:0000256" key="2">
    <source>
        <dbReference type="ARBA" id="ARBA00022801"/>
    </source>
</evidence>
<dbReference type="CDD" id="cd09001">
    <property type="entry name" value="GH43_FsAxh1-like"/>
    <property type="match status" value="1"/>
</dbReference>
<evidence type="ECO:0000256" key="1">
    <source>
        <dbReference type="ARBA" id="ARBA00009865"/>
    </source>
</evidence>
<keyword evidence="5" id="KW-0732">Signal</keyword>
<evidence type="ECO:0000259" key="6">
    <source>
        <dbReference type="Pfam" id="PF17851"/>
    </source>
</evidence>
<dbReference type="PANTHER" id="PTHR42812:SF15">
    <property type="entry name" value="HYDROLASE, PUTATIVE (AFU_ORTHOLOGUE AFUA_2G00930)-RELATED"/>
    <property type="match status" value="1"/>
</dbReference>
<name>A0A9Q0ANF0_9PEZI</name>
<dbReference type="Pfam" id="PF04616">
    <property type="entry name" value="Glyco_hydro_43"/>
    <property type="match status" value="1"/>
</dbReference>
<keyword evidence="3 4" id="KW-0326">Glycosidase</keyword>
<dbReference type="InterPro" id="IPR041542">
    <property type="entry name" value="GH43_C2"/>
</dbReference>
<organism evidence="7 8">
    <name type="scientific">Neoarthrinium moseri</name>
    <dbReference type="NCBI Taxonomy" id="1658444"/>
    <lineage>
        <taxon>Eukaryota</taxon>
        <taxon>Fungi</taxon>
        <taxon>Dikarya</taxon>
        <taxon>Ascomycota</taxon>
        <taxon>Pezizomycotina</taxon>
        <taxon>Sordariomycetes</taxon>
        <taxon>Xylariomycetidae</taxon>
        <taxon>Amphisphaeriales</taxon>
        <taxon>Apiosporaceae</taxon>
        <taxon>Neoarthrinium</taxon>
    </lineage>
</organism>
<keyword evidence="8" id="KW-1185">Reference proteome</keyword>
<accession>A0A9Q0ANF0</accession>
<evidence type="ECO:0000256" key="4">
    <source>
        <dbReference type="RuleBase" id="RU361187"/>
    </source>
</evidence>
<dbReference type="AlphaFoldDB" id="A0A9Q0ANF0"/>
<reference evidence="7" key="1">
    <citation type="submission" date="2021-03" db="EMBL/GenBank/DDBJ databases">
        <title>Revisited historic fungal species revealed as producer of novel bioactive compounds through whole genome sequencing and comparative genomics.</title>
        <authorList>
            <person name="Vignolle G.A."/>
            <person name="Hochenegger N."/>
            <person name="Mach R.L."/>
            <person name="Mach-Aigner A.R."/>
            <person name="Javad Rahimi M."/>
            <person name="Salim K.A."/>
            <person name="Chan C.M."/>
            <person name="Lim L.B.L."/>
            <person name="Cai F."/>
            <person name="Druzhinina I.S."/>
            <person name="U'Ren J.M."/>
            <person name="Derntl C."/>
        </authorList>
    </citation>
    <scope>NUCLEOTIDE SEQUENCE</scope>
    <source>
        <strain evidence="7">TUCIM 5799</strain>
    </source>
</reference>
<feature type="chain" id="PRO_5040271872" description="Beta-xylosidase C-terminal Concanavalin A-like domain-containing protein" evidence="5">
    <location>
        <begin position="21"/>
        <end position="549"/>
    </location>
</feature>
<dbReference type="Gene3D" id="2.60.120.200">
    <property type="match status" value="1"/>
</dbReference>
<dbReference type="InterPro" id="IPR051795">
    <property type="entry name" value="Glycosyl_Hydrlase_43"/>
</dbReference>
<feature type="domain" description="Beta-xylosidase C-terminal Concanavalin A-like" evidence="6">
    <location>
        <begin position="341"/>
        <end position="545"/>
    </location>
</feature>
<proteinExistence type="inferred from homology"/>
<dbReference type="InterPro" id="IPR013320">
    <property type="entry name" value="ConA-like_dom_sf"/>
</dbReference>
<evidence type="ECO:0000313" key="8">
    <source>
        <dbReference type="Proteomes" id="UP000829685"/>
    </source>
</evidence>
<evidence type="ECO:0000256" key="3">
    <source>
        <dbReference type="ARBA" id="ARBA00023295"/>
    </source>
</evidence>
<feature type="signal peptide" evidence="5">
    <location>
        <begin position="1"/>
        <end position="20"/>
    </location>
</feature>
<dbReference type="EMBL" id="JAFIMR010000018">
    <property type="protein sequence ID" value="KAI1867666.1"/>
    <property type="molecule type" value="Genomic_DNA"/>
</dbReference>
<dbReference type="Pfam" id="PF17851">
    <property type="entry name" value="GH43_C2"/>
    <property type="match status" value="1"/>
</dbReference>
<dbReference type="PANTHER" id="PTHR42812">
    <property type="entry name" value="BETA-XYLOSIDASE"/>
    <property type="match status" value="1"/>
</dbReference>
<dbReference type="SUPFAM" id="SSF75005">
    <property type="entry name" value="Arabinanase/levansucrase/invertase"/>
    <property type="match status" value="1"/>
</dbReference>
<dbReference type="Gene3D" id="2.115.10.20">
    <property type="entry name" value="Glycosyl hydrolase domain, family 43"/>
    <property type="match status" value="1"/>
</dbReference>
<evidence type="ECO:0000313" key="7">
    <source>
        <dbReference type="EMBL" id="KAI1867666.1"/>
    </source>
</evidence>
<protein>
    <recommendedName>
        <fullName evidence="6">Beta-xylosidase C-terminal Concanavalin A-like domain-containing protein</fullName>
    </recommendedName>
</protein>
<dbReference type="GO" id="GO:0005975">
    <property type="term" value="P:carbohydrate metabolic process"/>
    <property type="evidence" value="ECO:0007669"/>
    <property type="project" value="InterPro"/>
</dbReference>
<dbReference type="SUPFAM" id="SSF49899">
    <property type="entry name" value="Concanavalin A-like lectins/glucanases"/>
    <property type="match status" value="1"/>
</dbReference>
<dbReference type="GO" id="GO:0004553">
    <property type="term" value="F:hydrolase activity, hydrolyzing O-glycosyl compounds"/>
    <property type="evidence" value="ECO:0007669"/>
    <property type="project" value="InterPro"/>
</dbReference>
<evidence type="ECO:0000256" key="5">
    <source>
        <dbReference type="SAM" id="SignalP"/>
    </source>
</evidence>
<gene>
    <name evidence="7" type="ORF">JX265_007468</name>
</gene>
<dbReference type="InterPro" id="IPR023296">
    <property type="entry name" value="Glyco_hydro_beta-prop_sf"/>
</dbReference>